<keyword evidence="10 17" id="KW-1133">Transmembrane helix</keyword>
<feature type="transmembrane region" description="Helical" evidence="17">
    <location>
        <begin position="16"/>
        <end position="34"/>
    </location>
</feature>
<comment type="pathway">
    <text evidence="3">Sphingolipid metabolism.</text>
</comment>
<dbReference type="GO" id="GO:0030148">
    <property type="term" value="P:sphingolipid biosynthetic process"/>
    <property type="evidence" value="ECO:0007669"/>
    <property type="project" value="InterPro"/>
</dbReference>
<dbReference type="GO" id="GO:0006666">
    <property type="term" value="P:3-keto-sphinganine metabolic process"/>
    <property type="evidence" value="ECO:0007669"/>
    <property type="project" value="InterPro"/>
</dbReference>
<evidence type="ECO:0000313" key="19">
    <source>
        <dbReference type="EMBL" id="TKA73760.1"/>
    </source>
</evidence>
<evidence type="ECO:0000256" key="2">
    <source>
        <dbReference type="ARBA" id="ARBA00004760"/>
    </source>
</evidence>
<dbReference type="STRING" id="331657.A0A4U0XAR3"/>
<keyword evidence="12" id="KW-0443">Lipid metabolism</keyword>
<dbReference type="OrthoDB" id="10267115at2759"/>
<dbReference type="GO" id="GO:0000166">
    <property type="term" value="F:nucleotide binding"/>
    <property type="evidence" value="ECO:0007669"/>
    <property type="project" value="UniProtKB-KW"/>
</dbReference>
<dbReference type="InterPro" id="IPR002347">
    <property type="entry name" value="SDR_fam"/>
</dbReference>
<dbReference type="PRINTS" id="PR00081">
    <property type="entry name" value="GDHRDH"/>
</dbReference>
<evidence type="ECO:0000256" key="17">
    <source>
        <dbReference type="SAM" id="Phobius"/>
    </source>
</evidence>
<evidence type="ECO:0000256" key="10">
    <source>
        <dbReference type="ARBA" id="ARBA00022989"/>
    </source>
</evidence>
<evidence type="ECO:0000256" key="11">
    <source>
        <dbReference type="ARBA" id="ARBA00023002"/>
    </source>
</evidence>
<dbReference type="SUPFAM" id="SSF51735">
    <property type="entry name" value="NAD(P)-binding Rossmann-fold domains"/>
    <property type="match status" value="1"/>
</dbReference>
<dbReference type="InterPro" id="IPR045022">
    <property type="entry name" value="KDSR-like"/>
</dbReference>
<name>A0A4U0XAR3_9PEZI</name>
<comment type="subcellular location">
    <subcellularLocation>
        <location evidence="1">Endoplasmic reticulum membrane</location>
    </subcellularLocation>
</comment>
<keyword evidence="20" id="KW-1185">Reference proteome</keyword>
<dbReference type="InterPro" id="IPR036291">
    <property type="entry name" value="NAD(P)-bd_dom_sf"/>
</dbReference>
<dbReference type="CDD" id="cd08939">
    <property type="entry name" value="KDSR-like_SDR_c"/>
    <property type="match status" value="1"/>
</dbReference>
<evidence type="ECO:0000256" key="15">
    <source>
        <dbReference type="ARBA" id="ARBA00044737"/>
    </source>
</evidence>
<evidence type="ECO:0000256" key="1">
    <source>
        <dbReference type="ARBA" id="ARBA00004586"/>
    </source>
</evidence>
<comment type="function">
    <text evidence="15">Catalyzes the reduction of 3'-oxosphinganine (3-ketodihydrosphingosine/KDS) to sphinganine (dihydrosphingosine/DHS), the second step of de novo sphingolipid biosynthesis.</text>
</comment>
<evidence type="ECO:0000256" key="12">
    <source>
        <dbReference type="ARBA" id="ARBA00023098"/>
    </source>
</evidence>
<dbReference type="Pfam" id="PF00106">
    <property type="entry name" value="adh_short"/>
    <property type="match status" value="1"/>
</dbReference>
<evidence type="ECO:0000256" key="3">
    <source>
        <dbReference type="ARBA" id="ARBA00004991"/>
    </source>
</evidence>
<evidence type="ECO:0000256" key="8">
    <source>
        <dbReference type="ARBA" id="ARBA00022857"/>
    </source>
</evidence>
<sequence length="369" mass="40109">MDFFVKKNQFSVDSKSLWALAALGSLTLAFYFYIMSFLSKKNQFPVDARTVVITGGSQGLGRALGKLLASRGANIVIVARDRTKLEAALQYISSAAVNPKSQRFHFISADVTDAAENARIIEEVTAWNHGRPPDIVWANAGHSVPGLFIDTPIETLRAQMDINYWAATYLAHATLKAWLKPAKSSSDKSPSIASPALSRHFIMTSSTLAFCGVSGYSPYSPAKAAMRSLSDTLRSELNLYNGARLHNPSLGPPVDVEIHTVCPGTILTPGLEAENAVKHPTTKILEEGDPAQTEDEVAAAAIRALEKGYYLITTQFLGAAMRASSLQGSPRNNWLVDTLFSWVTSIAWLFVGPDMERKVKEYGKENGLG</sequence>
<organism evidence="19 20">
    <name type="scientific">Cryomyces minteri</name>
    <dbReference type="NCBI Taxonomy" id="331657"/>
    <lineage>
        <taxon>Eukaryota</taxon>
        <taxon>Fungi</taxon>
        <taxon>Dikarya</taxon>
        <taxon>Ascomycota</taxon>
        <taxon>Pezizomycotina</taxon>
        <taxon>Dothideomycetes</taxon>
        <taxon>Dothideomycetes incertae sedis</taxon>
        <taxon>Cryomyces</taxon>
    </lineage>
</organism>
<proteinExistence type="inferred from homology"/>
<keyword evidence="5 17" id="KW-0812">Transmembrane</keyword>
<protein>
    <recommendedName>
        <fullName evidence="14">3-dehydrosphinganine reductase</fullName>
        <ecNumber evidence="14">1.1.1.102</ecNumber>
    </recommendedName>
</protein>
<evidence type="ECO:0000256" key="7">
    <source>
        <dbReference type="ARBA" id="ARBA00022824"/>
    </source>
</evidence>
<keyword evidence="13 17" id="KW-0472">Membrane</keyword>
<evidence type="ECO:0000256" key="14">
    <source>
        <dbReference type="ARBA" id="ARBA00026112"/>
    </source>
</evidence>
<evidence type="ECO:0000256" key="5">
    <source>
        <dbReference type="ARBA" id="ARBA00022692"/>
    </source>
</evidence>
<dbReference type="AlphaFoldDB" id="A0A4U0XAR3"/>
<keyword evidence="6" id="KW-0547">Nucleotide-binding</keyword>
<dbReference type="GO" id="GO:0005789">
    <property type="term" value="C:endoplasmic reticulum membrane"/>
    <property type="evidence" value="ECO:0007669"/>
    <property type="project" value="UniProtKB-SubCell"/>
</dbReference>
<keyword evidence="9" id="KW-0746">Sphingolipid metabolism</keyword>
<feature type="domain" description="Ketoreductase" evidence="18">
    <location>
        <begin position="49"/>
        <end position="247"/>
    </location>
</feature>
<reference evidence="19 20" key="1">
    <citation type="submission" date="2017-03" db="EMBL/GenBank/DDBJ databases">
        <title>Genomes of endolithic fungi from Antarctica.</title>
        <authorList>
            <person name="Coleine C."/>
            <person name="Masonjones S."/>
            <person name="Stajich J.E."/>
        </authorList>
    </citation>
    <scope>NUCLEOTIDE SEQUENCE [LARGE SCALE GENOMIC DNA]</scope>
    <source>
        <strain evidence="19 20">CCFEE 5187</strain>
    </source>
</reference>
<comment type="caution">
    <text evidence="19">The sequence shown here is derived from an EMBL/GenBank/DDBJ whole genome shotgun (WGS) entry which is preliminary data.</text>
</comment>
<keyword evidence="8" id="KW-0521">NADP</keyword>
<comment type="pathway">
    <text evidence="2">Lipid metabolism; sphingolipid metabolism.</text>
</comment>
<dbReference type="Proteomes" id="UP000308768">
    <property type="component" value="Unassembled WGS sequence"/>
</dbReference>
<dbReference type="EC" id="1.1.1.102" evidence="14"/>
<dbReference type="Gene3D" id="3.40.50.720">
    <property type="entry name" value="NAD(P)-binding Rossmann-like Domain"/>
    <property type="match status" value="1"/>
</dbReference>
<evidence type="ECO:0000256" key="9">
    <source>
        <dbReference type="ARBA" id="ARBA00022919"/>
    </source>
</evidence>
<comment type="similarity">
    <text evidence="4">Belongs to the short-chain dehydrogenases/reductases (SDR) family.</text>
</comment>
<keyword evidence="11" id="KW-0560">Oxidoreductase</keyword>
<dbReference type="GO" id="GO:0047560">
    <property type="term" value="F:3-dehydrosphinganine reductase activity"/>
    <property type="evidence" value="ECO:0007669"/>
    <property type="project" value="UniProtKB-EC"/>
</dbReference>
<dbReference type="FunFam" id="3.40.50.720:FF:000456">
    <property type="entry name" value="3-ketodihydrosphingosine reductase tsc10"/>
    <property type="match status" value="1"/>
</dbReference>
<dbReference type="EMBL" id="NAJN01000409">
    <property type="protein sequence ID" value="TKA73760.1"/>
    <property type="molecule type" value="Genomic_DNA"/>
</dbReference>
<evidence type="ECO:0000256" key="13">
    <source>
        <dbReference type="ARBA" id="ARBA00023136"/>
    </source>
</evidence>
<gene>
    <name evidence="19" type="ORF">B0A49_05098</name>
</gene>
<dbReference type="PANTHER" id="PTHR43550:SF3">
    <property type="entry name" value="3-KETODIHYDROSPHINGOSINE REDUCTASE"/>
    <property type="match status" value="1"/>
</dbReference>
<evidence type="ECO:0000256" key="6">
    <source>
        <dbReference type="ARBA" id="ARBA00022741"/>
    </source>
</evidence>
<evidence type="ECO:0000256" key="16">
    <source>
        <dbReference type="ARBA" id="ARBA00048930"/>
    </source>
</evidence>
<evidence type="ECO:0000313" key="20">
    <source>
        <dbReference type="Proteomes" id="UP000308768"/>
    </source>
</evidence>
<comment type="catalytic activity">
    <reaction evidence="16">
        <text>sphinganine + NADP(+) = 3-oxosphinganine + NADPH + H(+)</text>
        <dbReference type="Rhea" id="RHEA:22640"/>
        <dbReference type="ChEBI" id="CHEBI:15378"/>
        <dbReference type="ChEBI" id="CHEBI:57783"/>
        <dbReference type="ChEBI" id="CHEBI:57817"/>
        <dbReference type="ChEBI" id="CHEBI:58299"/>
        <dbReference type="ChEBI" id="CHEBI:58349"/>
        <dbReference type="EC" id="1.1.1.102"/>
    </reaction>
    <physiologicalReaction direction="right-to-left" evidence="16">
        <dbReference type="Rhea" id="RHEA:22642"/>
    </physiologicalReaction>
</comment>
<accession>A0A4U0XAR3</accession>
<evidence type="ECO:0000256" key="4">
    <source>
        <dbReference type="ARBA" id="ARBA00006484"/>
    </source>
</evidence>
<dbReference type="InterPro" id="IPR057326">
    <property type="entry name" value="KR_dom"/>
</dbReference>
<evidence type="ECO:0000259" key="18">
    <source>
        <dbReference type="SMART" id="SM00822"/>
    </source>
</evidence>
<keyword evidence="7" id="KW-0256">Endoplasmic reticulum</keyword>
<dbReference type="SMART" id="SM00822">
    <property type="entry name" value="PKS_KR"/>
    <property type="match status" value="1"/>
</dbReference>
<dbReference type="PANTHER" id="PTHR43550">
    <property type="entry name" value="3-KETODIHYDROSPHINGOSINE REDUCTASE"/>
    <property type="match status" value="1"/>
</dbReference>